<dbReference type="RefSeq" id="WP_340542140.1">
    <property type="nucleotide sequence ID" value="NZ_JBBLXS010000660.1"/>
</dbReference>
<sequence length="323" mass="34107">MINLHKLILNGFAVVVSLIASSSGALAATLSGDLSTTNILYLNSTRGIGTANLGAFRGAIANTLKNYQGGTVFDVDFVQTQVPGSLGLSLNSKPVGFYNQIWFDTSIYQTSLLNAVDFGAINAWAANKQPEFILDSSFAFRNKETTTLTPSATAATINQALALKNAGGGILIGTDHNDFAYTANQILTNFGFDGLFTGAENISANGSFVGDLMLNPQPVGSDFFVNNLEGLSTSNVPVGTHILNANGGDRTIKIIENLFSYSPNKVVHVGASFDTGNNTTPIDNPESVPEPTTVLGTLAFGAVVSSWRMKRKQQQKVLNSTVA</sequence>
<name>A0ABU8YVQ5_9CYAN</name>
<dbReference type="Proteomes" id="UP001384579">
    <property type="component" value="Unassembled WGS sequence"/>
</dbReference>
<feature type="chain" id="PRO_5045334054" description="PEP-CTERM sorting domain-containing protein" evidence="1">
    <location>
        <begin position="28"/>
        <end position="323"/>
    </location>
</feature>
<accession>A0ABU8YVQ5</accession>
<proteinExistence type="predicted"/>
<comment type="caution">
    <text evidence="2">The sequence shown here is derived from an EMBL/GenBank/DDBJ whole genome shotgun (WGS) entry which is preliminary data.</text>
</comment>
<evidence type="ECO:0008006" key="4">
    <source>
        <dbReference type="Google" id="ProtNLM"/>
    </source>
</evidence>
<feature type="signal peptide" evidence="1">
    <location>
        <begin position="1"/>
        <end position="27"/>
    </location>
</feature>
<protein>
    <recommendedName>
        <fullName evidence="4">PEP-CTERM sorting domain-containing protein</fullName>
    </recommendedName>
</protein>
<evidence type="ECO:0000313" key="2">
    <source>
        <dbReference type="EMBL" id="MEK0188550.1"/>
    </source>
</evidence>
<organism evidence="2 3">
    <name type="scientific">Microcoleus anatoxicus PTRS2</name>
    <dbReference type="NCBI Taxonomy" id="2705321"/>
    <lineage>
        <taxon>Bacteria</taxon>
        <taxon>Bacillati</taxon>
        <taxon>Cyanobacteriota</taxon>
        <taxon>Cyanophyceae</taxon>
        <taxon>Oscillatoriophycideae</taxon>
        <taxon>Oscillatoriales</taxon>
        <taxon>Microcoleaceae</taxon>
        <taxon>Microcoleus</taxon>
        <taxon>Microcoleus anatoxicus</taxon>
    </lineage>
</organism>
<keyword evidence="3" id="KW-1185">Reference proteome</keyword>
<evidence type="ECO:0000256" key="1">
    <source>
        <dbReference type="SAM" id="SignalP"/>
    </source>
</evidence>
<dbReference type="EMBL" id="JBBLXS010000660">
    <property type="protein sequence ID" value="MEK0188550.1"/>
    <property type="molecule type" value="Genomic_DNA"/>
</dbReference>
<keyword evidence="1" id="KW-0732">Signal</keyword>
<reference evidence="2 3" key="1">
    <citation type="journal article" date="2020" name="Harmful Algae">
        <title>Molecular and morphological characterization of a novel dihydroanatoxin-a producing Microcoleus species (cyanobacteria) from the Russian River, California, USA.</title>
        <authorList>
            <person name="Conklin K.Y."/>
            <person name="Stancheva R."/>
            <person name="Otten T.G."/>
            <person name="Fadness R."/>
            <person name="Boyer G.L."/>
            <person name="Read B."/>
            <person name="Zhang X."/>
            <person name="Sheath R.G."/>
        </authorList>
    </citation>
    <scope>NUCLEOTIDE SEQUENCE [LARGE SCALE GENOMIC DNA]</scope>
    <source>
        <strain evidence="2 3">PTRS2</strain>
    </source>
</reference>
<evidence type="ECO:0000313" key="3">
    <source>
        <dbReference type="Proteomes" id="UP001384579"/>
    </source>
</evidence>
<gene>
    <name evidence="2" type="ORF">WMG39_27440</name>
</gene>